<reference evidence="1" key="2">
    <citation type="journal article" date="2022" name="New Phytol.">
        <title>Evolutionary transition to the ectomycorrhizal habit in the genomes of a hyperdiverse lineage of mushroom-forming fungi.</title>
        <authorList>
            <person name="Looney B."/>
            <person name="Miyauchi S."/>
            <person name="Morin E."/>
            <person name="Drula E."/>
            <person name="Courty P.E."/>
            <person name="Kohler A."/>
            <person name="Kuo A."/>
            <person name="LaButti K."/>
            <person name="Pangilinan J."/>
            <person name="Lipzen A."/>
            <person name="Riley R."/>
            <person name="Andreopoulos W."/>
            <person name="He G."/>
            <person name="Johnson J."/>
            <person name="Nolan M."/>
            <person name="Tritt A."/>
            <person name="Barry K.W."/>
            <person name="Grigoriev I.V."/>
            <person name="Nagy L.G."/>
            <person name="Hibbett D."/>
            <person name="Henrissat B."/>
            <person name="Matheny P.B."/>
            <person name="Labbe J."/>
            <person name="Martin F.M."/>
        </authorList>
    </citation>
    <scope>NUCLEOTIDE SEQUENCE</scope>
    <source>
        <strain evidence="1">FP105234-sp</strain>
    </source>
</reference>
<evidence type="ECO:0000313" key="1">
    <source>
        <dbReference type="EMBL" id="KAI0046096.1"/>
    </source>
</evidence>
<accession>A0ACB8RR25</accession>
<protein>
    <submittedName>
        <fullName evidence="1">FAD-binding domain-containing protein</fullName>
    </submittedName>
</protein>
<sequence>MSHFASFEGAFHGDLVTPSHPEYELSLKRWAANSQRRAAIVAFVKDEDDVRAALLYAQAQGLRIAVKGGGHNPAGASSIEGGLVIDLSRHLNGVRIDPETKLGYVGGGALWSDVNGAAIKHGLVMTSGTVSHVYWLTLGGGFGYLSGQYGLVVDHLVQATVVIASGEKLIASASENTDLFWAIRGGGSNYGVVTEFVFQLHAQSTTVFAGFLVFAPPAMEAVMRLIEAKFDEGMSEKETAHVAVALGPGGQPCIMMVLFYNGTEEEGREHFKPFFELEYIVADMCKAMPYDQVNAIQDPWVPHGGNYYLKSVSLPRPSAKMAVQIRDAVYELAKSNPDIHITFIFEHWSLVNVLSVPPEATAFNRARSLSTMMSIKYDNDTPDSLRRVREIADKLTQIAIGDAKANVGYANYNSDAPSHFAANADVVLSEEQTKSLFGSNIARLQDIKKRYDPDMVFAKWFAITPAA</sequence>
<keyword evidence="2" id="KW-1185">Reference proteome</keyword>
<reference evidence="1" key="1">
    <citation type="submission" date="2021-02" db="EMBL/GenBank/DDBJ databases">
        <authorList>
            <consortium name="DOE Joint Genome Institute"/>
            <person name="Ahrendt S."/>
            <person name="Looney B.P."/>
            <person name="Miyauchi S."/>
            <person name="Morin E."/>
            <person name="Drula E."/>
            <person name="Courty P.E."/>
            <person name="Chicoki N."/>
            <person name="Fauchery L."/>
            <person name="Kohler A."/>
            <person name="Kuo A."/>
            <person name="Labutti K."/>
            <person name="Pangilinan J."/>
            <person name="Lipzen A."/>
            <person name="Riley R."/>
            <person name="Andreopoulos W."/>
            <person name="He G."/>
            <person name="Johnson J."/>
            <person name="Barry K.W."/>
            <person name="Grigoriev I.V."/>
            <person name="Nagy L."/>
            <person name="Hibbett D."/>
            <person name="Henrissat B."/>
            <person name="Matheny P.B."/>
            <person name="Labbe J."/>
            <person name="Martin F."/>
        </authorList>
    </citation>
    <scope>NUCLEOTIDE SEQUENCE</scope>
    <source>
        <strain evidence="1">FP105234-sp</strain>
    </source>
</reference>
<organism evidence="1 2">
    <name type="scientific">Auriscalpium vulgare</name>
    <dbReference type="NCBI Taxonomy" id="40419"/>
    <lineage>
        <taxon>Eukaryota</taxon>
        <taxon>Fungi</taxon>
        <taxon>Dikarya</taxon>
        <taxon>Basidiomycota</taxon>
        <taxon>Agaricomycotina</taxon>
        <taxon>Agaricomycetes</taxon>
        <taxon>Russulales</taxon>
        <taxon>Auriscalpiaceae</taxon>
        <taxon>Auriscalpium</taxon>
    </lineage>
</organism>
<gene>
    <name evidence="1" type="ORF">FA95DRAFT_1583138</name>
</gene>
<name>A0ACB8RR25_9AGAM</name>
<comment type="caution">
    <text evidence="1">The sequence shown here is derived from an EMBL/GenBank/DDBJ whole genome shotgun (WGS) entry which is preliminary data.</text>
</comment>
<dbReference type="EMBL" id="MU275934">
    <property type="protein sequence ID" value="KAI0046096.1"/>
    <property type="molecule type" value="Genomic_DNA"/>
</dbReference>
<evidence type="ECO:0000313" key="2">
    <source>
        <dbReference type="Proteomes" id="UP000814033"/>
    </source>
</evidence>
<proteinExistence type="predicted"/>
<dbReference type="Proteomes" id="UP000814033">
    <property type="component" value="Unassembled WGS sequence"/>
</dbReference>